<name>A0A150G0A8_GONPE</name>
<reference evidence="4" key="1">
    <citation type="journal article" date="2016" name="Nat. Commun.">
        <title>The Gonium pectorale genome demonstrates co-option of cell cycle regulation during the evolution of multicellularity.</title>
        <authorList>
            <person name="Hanschen E.R."/>
            <person name="Marriage T.N."/>
            <person name="Ferris P.J."/>
            <person name="Hamaji T."/>
            <person name="Toyoda A."/>
            <person name="Fujiyama A."/>
            <person name="Neme R."/>
            <person name="Noguchi H."/>
            <person name="Minakuchi Y."/>
            <person name="Suzuki M."/>
            <person name="Kawai-Toyooka H."/>
            <person name="Smith D.R."/>
            <person name="Sparks H."/>
            <person name="Anderson J."/>
            <person name="Bakaric R."/>
            <person name="Luria V."/>
            <person name="Karger A."/>
            <person name="Kirschner M.W."/>
            <person name="Durand P.M."/>
            <person name="Michod R.E."/>
            <person name="Nozaki H."/>
            <person name="Olson B.J."/>
        </authorList>
    </citation>
    <scope>NUCLEOTIDE SEQUENCE [LARGE SCALE GENOMIC DNA]</scope>
    <source>
        <strain evidence="4">NIES-2863</strain>
    </source>
</reference>
<evidence type="ECO:0000256" key="2">
    <source>
        <dbReference type="SAM" id="MobiDB-lite"/>
    </source>
</evidence>
<organism evidence="3 4">
    <name type="scientific">Gonium pectorale</name>
    <name type="common">Green alga</name>
    <dbReference type="NCBI Taxonomy" id="33097"/>
    <lineage>
        <taxon>Eukaryota</taxon>
        <taxon>Viridiplantae</taxon>
        <taxon>Chlorophyta</taxon>
        <taxon>core chlorophytes</taxon>
        <taxon>Chlorophyceae</taxon>
        <taxon>CS clade</taxon>
        <taxon>Chlamydomonadales</taxon>
        <taxon>Volvocaceae</taxon>
        <taxon>Gonium</taxon>
    </lineage>
</organism>
<evidence type="ECO:0000256" key="1">
    <source>
        <dbReference type="ARBA" id="ARBA00004430"/>
    </source>
</evidence>
<protein>
    <submittedName>
        <fullName evidence="3">Uncharacterized protein</fullName>
    </submittedName>
</protein>
<dbReference type="GO" id="GO:0005930">
    <property type="term" value="C:axoneme"/>
    <property type="evidence" value="ECO:0007669"/>
    <property type="project" value="UniProtKB-SubCell"/>
</dbReference>
<dbReference type="Proteomes" id="UP000075714">
    <property type="component" value="Unassembled WGS sequence"/>
</dbReference>
<feature type="region of interest" description="Disordered" evidence="2">
    <location>
        <begin position="584"/>
        <end position="605"/>
    </location>
</feature>
<accession>A0A150G0A8</accession>
<evidence type="ECO:0000313" key="4">
    <source>
        <dbReference type="Proteomes" id="UP000075714"/>
    </source>
</evidence>
<comment type="subcellular location">
    <subcellularLocation>
        <location evidence="1">Cytoplasm</location>
        <location evidence="1">Cytoskeleton</location>
        <location evidence="1">Cilium axoneme</location>
    </subcellularLocation>
</comment>
<dbReference type="EMBL" id="LSYV01000096">
    <property type="protein sequence ID" value="KXZ43282.1"/>
    <property type="molecule type" value="Genomic_DNA"/>
</dbReference>
<comment type="caution">
    <text evidence="3">The sequence shown here is derived from an EMBL/GenBank/DDBJ whole genome shotgun (WGS) entry which is preliminary data.</text>
</comment>
<dbReference type="AlphaFoldDB" id="A0A150G0A8"/>
<dbReference type="Gene3D" id="3.80.10.10">
    <property type="entry name" value="Ribonuclease Inhibitor"/>
    <property type="match status" value="1"/>
</dbReference>
<proteinExistence type="predicted"/>
<evidence type="ECO:0000313" key="3">
    <source>
        <dbReference type="EMBL" id="KXZ43282.1"/>
    </source>
</evidence>
<sequence>MASGHEGRETALEDVLQALCARGRDVLLGSLQAPVAGDQGSGGGVGDVAAQAALASARLACQALRDFIDGSITSVTLRLGEATEALLDLGPPPLHRWPLASKVMLGMAPDEWLDDTRAAQLLPRLFSHVPLVDRRRITALEVSSARIWFSADGAEAMAQAIRELPALQRVWLWPELPRVPGEQRPLVEALASLRELNDLTLRMGLGPDLLPLLRTDRLRRLDLRITSGGSISVAVAASLRCMIGLEELTLRGPNNMASVVAAVAALPPSLSTLHFKDADLFGFDPQHCNSTPGRVTFELEDGGAVGLHAEYLRLGVLEELRQHCGAFLQPLRCIRVTGELVFGWDWDHQHRPYLPLDDDDLDPDPAASAEGDGSPEARMLEHLLRQHELTLEAQAVLIVSAVIPLDQVWELLSRLAGMETLGLALQVVNHSHTWEPPEVEHKLSIGISTGAQAAATCWPMQTQEGGASVAGGSPAGGGEVQVGAASAPAPDLSLYDLAVEQLRAEAAEDCSGSAAPPTPYLTPLPGRTKERIYTTAFVQCINMAAQRVMDGWGPAADWTGRQRLGWLLEQWVALRIEVEEPKDYGDIDKPDYGDGWSTDSYGMSD</sequence>
<keyword evidence="4" id="KW-1185">Reference proteome</keyword>
<gene>
    <name evidence="3" type="ORF">GPECTOR_95g671</name>
</gene>
<dbReference type="InterPro" id="IPR032675">
    <property type="entry name" value="LRR_dom_sf"/>
</dbReference>